<feature type="compositionally biased region" description="Basic and acidic residues" evidence="10">
    <location>
        <begin position="127"/>
        <end position="136"/>
    </location>
</feature>
<evidence type="ECO:0000256" key="9">
    <source>
        <dbReference type="RuleBase" id="RU362114"/>
    </source>
</evidence>
<dbReference type="InterPro" id="IPR057045">
    <property type="entry name" value="PARP14_KH_3"/>
</dbReference>
<dbReference type="Pfam" id="PF23248">
    <property type="entry name" value="KH_PARP14_2"/>
    <property type="match status" value="1"/>
</dbReference>
<dbReference type="Pfam" id="PF22005">
    <property type="entry name" value="WWE_1"/>
    <property type="match status" value="1"/>
</dbReference>
<feature type="domain" description="WWE" evidence="12">
    <location>
        <begin position="1520"/>
        <end position="1597"/>
    </location>
</feature>
<dbReference type="CDD" id="cd02903">
    <property type="entry name" value="Macro_BAL-like"/>
    <property type="match status" value="2"/>
</dbReference>
<feature type="region of interest" description="Disordered" evidence="10">
    <location>
        <begin position="100"/>
        <end position="136"/>
    </location>
</feature>
<keyword evidence="2 9" id="KW-0328">Glycosyltransferase</keyword>
<dbReference type="Pfam" id="PF23252">
    <property type="entry name" value="KH_PARP14_5"/>
    <property type="match status" value="1"/>
</dbReference>
<dbReference type="InterPro" id="IPR000504">
    <property type="entry name" value="RRM_dom"/>
</dbReference>
<dbReference type="InterPro" id="IPR052056">
    <property type="entry name" value="Mono-ARTD/PARP"/>
</dbReference>
<dbReference type="InterPro" id="IPR037197">
    <property type="entry name" value="WWE_dom_sf"/>
</dbReference>
<proteinExistence type="inferred from homology"/>
<dbReference type="SMART" id="SM00360">
    <property type="entry name" value="RRM"/>
    <property type="match status" value="1"/>
</dbReference>
<protein>
    <recommendedName>
        <fullName evidence="9">Poly [ADP-ribose] polymerase</fullName>
        <shortName evidence="9">PARP</shortName>
        <ecNumber evidence="9">2.4.2.-</ecNumber>
    </recommendedName>
</protein>
<feature type="domain" description="Macro" evidence="14">
    <location>
        <begin position="1213"/>
        <end position="1384"/>
    </location>
</feature>
<dbReference type="InterPro" id="IPR012677">
    <property type="entry name" value="Nucleotide-bd_a/b_plait_sf"/>
</dbReference>
<dbReference type="Pfam" id="PF23253">
    <property type="entry name" value="KH_PARP14_6"/>
    <property type="match status" value="1"/>
</dbReference>
<reference evidence="16" key="1">
    <citation type="submission" date="2025-08" db="UniProtKB">
        <authorList>
            <consortium name="RefSeq"/>
        </authorList>
    </citation>
    <scope>IDENTIFICATION</scope>
    <source>
        <tissue evidence="16">Blood</tissue>
    </source>
</reference>
<dbReference type="CDD" id="cd02907">
    <property type="entry name" value="Macro_Af1521_BAL-like"/>
    <property type="match status" value="1"/>
</dbReference>
<dbReference type="PANTHER" id="PTHR14453:SF89">
    <property type="entry name" value="PROTEIN MONO-ADP-RIBOSYLTRANSFERASE PARP14"/>
    <property type="match status" value="1"/>
</dbReference>
<dbReference type="SUPFAM" id="SSF117839">
    <property type="entry name" value="WWE domain"/>
    <property type="match status" value="1"/>
</dbReference>
<keyword evidence="3 9" id="KW-0808">Transferase</keyword>
<evidence type="ECO:0000256" key="7">
    <source>
        <dbReference type="ARBA" id="ARBA00024347"/>
    </source>
</evidence>
<dbReference type="Pfam" id="PF00644">
    <property type="entry name" value="PARP"/>
    <property type="match status" value="1"/>
</dbReference>
<evidence type="ECO:0000259" key="14">
    <source>
        <dbReference type="PROSITE" id="PS51154"/>
    </source>
</evidence>
<dbReference type="InterPro" id="IPR002589">
    <property type="entry name" value="Macro_dom"/>
</dbReference>
<evidence type="ECO:0000313" key="16">
    <source>
        <dbReference type="RefSeq" id="XP_070439856.1"/>
    </source>
</evidence>
<dbReference type="InterPro" id="IPR057048">
    <property type="entry name" value="PARP14_KH_6"/>
</dbReference>
<dbReference type="InterPro" id="IPR057046">
    <property type="entry name" value="PARP14_KH_4"/>
</dbReference>
<gene>
    <name evidence="16" type="primary">PARP14</name>
</gene>
<evidence type="ECO:0000256" key="10">
    <source>
        <dbReference type="SAM" id="MobiDB-lite"/>
    </source>
</evidence>
<feature type="domain" description="Macro" evidence="14">
    <location>
        <begin position="1000"/>
        <end position="1187"/>
    </location>
</feature>
<dbReference type="InterPro" id="IPR057044">
    <property type="entry name" value="PARP14_KH_1"/>
</dbReference>
<dbReference type="GeneID" id="103562918"/>
<evidence type="ECO:0000256" key="4">
    <source>
        <dbReference type="ARBA" id="ARBA00022695"/>
    </source>
</evidence>
<dbReference type="EC" id="2.4.2.-" evidence="9"/>
<dbReference type="InterPro" id="IPR057050">
    <property type="entry name" value="RRM_PARP14_2"/>
</dbReference>
<dbReference type="PROSITE" id="PS51059">
    <property type="entry name" value="PARP_CATALYTIC"/>
    <property type="match status" value="1"/>
</dbReference>
<dbReference type="SUPFAM" id="SSF56399">
    <property type="entry name" value="ADP-ribosylation"/>
    <property type="match status" value="1"/>
</dbReference>
<dbReference type="InterPro" id="IPR057049">
    <property type="entry name" value="PARP14_KH_8"/>
</dbReference>
<dbReference type="Pfam" id="PF23251">
    <property type="entry name" value="KH_PARP14_4"/>
    <property type="match status" value="1"/>
</dbReference>
<dbReference type="PROSITE" id="PS50102">
    <property type="entry name" value="RRM"/>
    <property type="match status" value="1"/>
</dbReference>
<dbReference type="InterPro" id="IPR054596">
    <property type="entry name" value="PARP14_WWE"/>
</dbReference>
<dbReference type="CDD" id="cd12300">
    <property type="entry name" value="RRM1_PAR14"/>
    <property type="match status" value="1"/>
</dbReference>
<dbReference type="PROSITE" id="PS51154">
    <property type="entry name" value="MACRO"/>
    <property type="match status" value="3"/>
</dbReference>
<comment type="similarity">
    <text evidence="7">Belongs to the ARTD/PARP family.</text>
</comment>
<dbReference type="SUPFAM" id="SSF52949">
    <property type="entry name" value="Macro domain-like"/>
    <property type="match status" value="3"/>
</dbReference>
<evidence type="ECO:0000259" key="11">
    <source>
        <dbReference type="PROSITE" id="PS50102"/>
    </source>
</evidence>
<dbReference type="PANTHER" id="PTHR14453">
    <property type="entry name" value="PARP/ZINC FINGER CCCH TYPE DOMAIN CONTAINING PROTEIN"/>
    <property type="match status" value="1"/>
</dbReference>
<name>A0ABM4LHD0_EQUPR</name>
<feature type="compositionally biased region" description="Basic and acidic residues" evidence="10">
    <location>
        <begin position="104"/>
        <end position="116"/>
    </location>
</feature>
<dbReference type="InterPro" id="IPR057043">
    <property type="entry name" value="PARP14_KH_2"/>
</dbReference>
<dbReference type="Gene3D" id="3.40.220.10">
    <property type="entry name" value="Leucine Aminopeptidase, subunit E, domain 1"/>
    <property type="match status" value="3"/>
</dbReference>
<evidence type="ECO:0000256" key="1">
    <source>
        <dbReference type="ARBA" id="ARBA00004123"/>
    </source>
</evidence>
<dbReference type="Gene3D" id="3.30.70.330">
    <property type="match status" value="2"/>
</dbReference>
<comment type="subcellular location">
    <subcellularLocation>
        <location evidence="1">Nucleus</location>
    </subcellularLocation>
</comment>
<accession>A0ABM4LHD0</accession>
<dbReference type="Pfam" id="PF23084">
    <property type="entry name" value="KH_PARP14_1"/>
    <property type="match status" value="1"/>
</dbReference>
<feature type="domain" description="PARP catalytic" evidence="13">
    <location>
        <begin position="1602"/>
        <end position="1798"/>
    </location>
</feature>
<evidence type="ECO:0000256" key="5">
    <source>
        <dbReference type="ARBA" id="ARBA00023027"/>
    </source>
</evidence>
<evidence type="ECO:0000256" key="8">
    <source>
        <dbReference type="PROSITE-ProRule" id="PRU00176"/>
    </source>
</evidence>
<dbReference type="InterPro" id="IPR057047">
    <property type="entry name" value="PARP14_KH_5"/>
</dbReference>
<dbReference type="Pfam" id="PF23085">
    <property type="entry name" value="RRM_PARP14_3"/>
    <property type="match status" value="1"/>
</dbReference>
<evidence type="ECO:0000259" key="13">
    <source>
        <dbReference type="PROSITE" id="PS51059"/>
    </source>
</evidence>
<dbReference type="SMART" id="SM00506">
    <property type="entry name" value="A1pp"/>
    <property type="match status" value="3"/>
</dbReference>
<evidence type="ECO:0000256" key="3">
    <source>
        <dbReference type="ARBA" id="ARBA00022679"/>
    </source>
</evidence>
<dbReference type="InterPro" id="IPR004170">
    <property type="entry name" value="WWE_dom"/>
</dbReference>
<keyword evidence="8" id="KW-0694">RNA-binding</keyword>
<dbReference type="Pfam" id="PF23245">
    <property type="entry name" value="RRM_PARP14_2"/>
    <property type="match status" value="1"/>
</dbReference>
<evidence type="ECO:0000256" key="2">
    <source>
        <dbReference type="ARBA" id="ARBA00022676"/>
    </source>
</evidence>
<evidence type="ECO:0000313" key="15">
    <source>
        <dbReference type="Proteomes" id="UP001652662"/>
    </source>
</evidence>
<dbReference type="InterPro" id="IPR035979">
    <property type="entry name" value="RBD_domain_sf"/>
</dbReference>
<dbReference type="Pfam" id="PF23222">
    <property type="entry name" value="RRM_PARP14_1"/>
    <property type="match status" value="1"/>
</dbReference>
<evidence type="ECO:0000256" key="6">
    <source>
        <dbReference type="ARBA" id="ARBA00023242"/>
    </source>
</evidence>
<dbReference type="Gene3D" id="3.90.228.10">
    <property type="match status" value="1"/>
</dbReference>
<dbReference type="Pfam" id="PF01661">
    <property type="entry name" value="Macro"/>
    <property type="match status" value="3"/>
</dbReference>
<dbReference type="SUPFAM" id="SSF54928">
    <property type="entry name" value="RNA-binding domain, RBD"/>
    <property type="match status" value="1"/>
</dbReference>
<dbReference type="Proteomes" id="UP001652662">
    <property type="component" value="Chromosome 18"/>
</dbReference>
<dbReference type="CDD" id="cd01439">
    <property type="entry name" value="TCCD_inducible_PARP_like"/>
    <property type="match status" value="1"/>
</dbReference>
<sequence length="1798" mass="201752">MAASGPFPLLVEGSWGPDPPKNLVTKLQMYFQSRKRSGGGECEVRQEPGSPPRFLVLFFPEDVRPKVLERANHELVWPGKGTFKLTVQLPTAPDAVFEEEVPTEESKPKEHVKEPDASEELETEFSLTRRSEEMEDIPKECENIPSLVAFENLKANVSDIMLTLLVENISGLSSDDFQMEVMRDFDVAVVTFQKYLDIMKFVEDCANYHSVKELQLSPRLLEVTKTIRVENLPPGVDDDSLKNLFGNPHNGGGRVVNIEYFPEESSALIEFFDKRVLDTILTKKLELNNMPLSVFPYYTSLGTALYGKEKPLIKLPAPFRESVDLPLWKFFQKKNHLIEEINDEVKRCHCELTWSPLSGDVTIRPAATLANQGRRRIKTWQKDASTAFSGIRSQYEVTLLKVDPIVWDVIKEDLEDDRILMEFDTTMGIVTLVGKSEDIQNIEPQIKELIESTTQKIKREEQSLKEKVAISPGRYSLLCHSGVQERLFKECPEMEISYDRATQHLCLKGLRVDVYKVKCELQEMVYTMVQKNIQFPPEVFQFLQQVDCAEFSKSLFIAQKILAIYELEGTTILLTSCSSDVLLEAEKQMVSALHYKCIDVEDREVLNDKKWKGLTSSLHKTHNSLSKTVIINELTSETTAEVIIAGCVRQVNEVHRLLFNFVEKHTKIERLIEVKPSLVIDYLRSQNKPVWQKLKRENVQVIFNHEHKPKGILLTGPKPEVLEGMKTVKEARDSVHVKSIRIDMPGARQLFQDKAQYCKSEVKRSFGCFLELQKNEEEEGGSTDGRKCFCRTDVAPGVSLIVQQGDLTQFPVEVVVNAANEDLKLSGGLAAALLKAAGPELQAECDQIVKREGKIPVGHATISKAGKLPYRHVIHAVGPRWTRDEAQRCVGQLKRVVKGSLLLAEDYKCQSIAIPAISSGIFGFPLLQCVETIVLAIKEYFQDTWDGYTLKEVYLADTAEKTVEAFAETVKTIFRDTLRGTASPPSVPAAVQSSLRQDHGHGQMLLSPRGLRILLVKGDVQNATTDVVVNSISSELELNSGPLSQALLNKAGPKLQEELNTAGQGIAVSVGTILQTSGCNLHCRRVLHVVAPDWANDSTSSSKIMQDIIRECLEVTESLSLKSIAFPAIGTGNLGFPKPVFAKLIISEVFKFHSKNQPSTLQEVHFLLHPNDLGNIQAFADELARMANGNFVSEQLPKAKDTQGFYGTLSSPALGVHEMKIGPIIFQVASGDITKEEADVIVNSTSNTFNLKAGVSKAILEHAGPSVEMECSLQAQQGKSDYIITEGGSLRCKNIIHVVGGNDVKTSVSCVLQECENRNYSSICLPAIGTGSAKQDPDKVARAIIDAIEDFIQKGAVQSVKKVKVVIFLPKLLDVFYDNMKKRVGSQASVKQSMISKLASYFGLSRQSPKKQKPLVLEKKTESAIFQVCGENVKCVADALSWIQNLIEKDQWSYTSEDECIKDFYEKEYGKLKELQEKLDISISVDNKRPLIEVFGITRDVMKARDVIEEMMKRVRSDKEQESRADAVSEFIEWQYSDNTTSHSFDKITNLKLEEARKAKRRTVSVKINSQRYTVDLNTNTATDANGYQLSVQRLKKPEAELPPHWSDMKQQNVCVVELQPGHPEYTTVASKFNQTCSNFTIEKIERIQNLDLWNSYQAKKKTMDAKNVYVTNEQQLFHGTDAGSVPHVNQNGFNRSYAGKNATAYGKGTYFAVNANYSAHNTYSRPDSNGKKHMYYVRVLTGVYTCGYQGLIVPPPKNAQNPTDLYDTVTDNMQNPSLFVVFYDYQAYPEYLITFRQ</sequence>
<keyword evidence="15" id="KW-1185">Reference proteome</keyword>
<dbReference type="InterPro" id="IPR012317">
    <property type="entry name" value="Poly(ADP-ribose)pol_cat_dom"/>
</dbReference>
<feature type="domain" description="RRM" evidence="11">
    <location>
        <begin position="225"/>
        <end position="294"/>
    </location>
</feature>
<dbReference type="PROSITE" id="PS50918">
    <property type="entry name" value="WWE"/>
    <property type="match status" value="1"/>
</dbReference>
<dbReference type="InterPro" id="IPR057051">
    <property type="entry name" value="PARP14_RPM_1"/>
</dbReference>
<dbReference type="InterPro" id="IPR043472">
    <property type="entry name" value="Macro_dom-like"/>
</dbReference>
<evidence type="ECO:0000259" key="12">
    <source>
        <dbReference type="PROSITE" id="PS50918"/>
    </source>
</evidence>
<keyword evidence="5 9" id="KW-0520">NAD</keyword>
<keyword evidence="6" id="KW-0539">Nucleus</keyword>
<feature type="domain" description="Macro" evidence="14">
    <location>
        <begin position="787"/>
        <end position="974"/>
    </location>
</feature>
<dbReference type="Gene3D" id="3.30.720.50">
    <property type="match status" value="1"/>
</dbReference>
<dbReference type="Pfam" id="PF23249">
    <property type="entry name" value="KH_PARP14_3"/>
    <property type="match status" value="1"/>
</dbReference>
<keyword evidence="4" id="KW-0548">Nucleotidyltransferase</keyword>
<dbReference type="Pfam" id="PF23254">
    <property type="entry name" value="KH_PARP14_8"/>
    <property type="match status" value="1"/>
</dbReference>
<dbReference type="RefSeq" id="XP_070439856.1">
    <property type="nucleotide sequence ID" value="XM_070583755.1"/>
</dbReference>
<organism evidence="15 16">
    <name type="scientific">Equus przewalskii</name>
    <name type="common">Przewalski's horse</name>
    <name type="synonym">Equus caballus przewalskii</name>
    <dbReference type="NCBI Taxonomy" id="9798"/>
    <lineage>
        <taxon>Eukaryota</taxon>
        <taxon>Metazoa</taxon>
        <taxon>Chordata</taxon>
        <taxon>Craniata</taxon>
        <taxon>Vertebrata</taxon>
        <taxon>Euteleostomi</taxon>
        <taxon>Mammalia</taxon>
        <taxon>Eutheria</taxon>
        <taxon>Laurasiatheria</taxon>
        <taxon>Perissodactyla</taxon>
        <taxon>Equidae</taxon>
        <taxon>Equus</taxon>
    </lineage>
</organism>